<dbReference type="CDD" id="cd06223">
    <property type="entry name" value="PRTases_typeI"/>
    <property type="match status" value="1"/>
</dbReference>
<dbReference type="GO" id="GO:0016208">
    <property type="term" value="F:AMP binding"/>
    <property type="evidence" value="ECO:0007669"/>
    <property type="project" value="TreeGrafter"/>
</dbReference>
<comment type="subunit">
    <text evidence="6 12">Homodimer.</text>
</comment>
<dbReference type="GO" id="GO:0003999">
    <property type="term" value="F:adenine phosphoribosyltransferase activity"/>
    <property type="evidence" value="ECO:0007669"/>
    <property type="project" value="UniProtKB-UniRule"/>
</dbReference>
<keyword evidence="10 12" id="KW-0808">Transferase</keyword>
<dbReference type="GO" id="GO:0006166">
    <property type="term" value="P:purine ribonucleoside salvage"/>
    <property type="evidence" value="ECO:0007669"/>
    <property type="project" value="UniProtKB-UniRule"/>
</dbReference>
<evidence type="ECO:0000256" key="7">
    <source>
        <dbReference type="ARBA" id="ARBA00011893"/>
    </source>
</evidence>
<dbReference type="Gene3D" id="3.40.50.2020">
    <property type="match status" value="1"/>
</dbReference>
<dbReference type="EC" id="2.4.2.7" evidence="7 12"/>
<dbReference type="OrthoDB" id="9803963at2"/>
<dbReference type="GO" id="GO:0006168">
    <property type="term" value="P:adenine salvage"/>
    <property type="evidence" value="ECO:0007669"/>
    <property type="project" value="InterPro"/>
</dbReference>
<protein>
    <recommendedName>
        <fullName evidence="7 12">Adenine phosphoribosyltransferase</fullName>
        <shortName evidence="12">APRT</shortName>
        <ecNumber evidence="7 12">2.4.2.7</ecNumber>
    </recommendedName>
</protein>
<evidence type="ECO:0000256" key="11">
    <source>
        <dbReference type="ARBA" id="ARBA00022726"/>
    </source>
</evidence>
<accession>A0A3A1Y3A1</accession>
<dbReference type="Proteomes" id="UP000266258">
    <property type="component" value="Unassembled WGS sequence"/>
</dbReference>
<evidence type="ECO:0000256" key="6">
    <source>
        <dbReference type="ARBA" id="ARBA00011738"/>
    </source>
</evidence>
<dbReference type="EMBL" id="NRJH01000054">
    <property type="protein sequence ID" value="RIY31779.1"/>
    <property type="molecule type" value="Genomic_DNA"/>
</dbReference>
<feature type="domain" description="Phosphoribosyltransferase" evidence="13">
    <location>
        <begin position="34"/>
        <end position="145"/>
    </location>
</feature>
<dbReference type="NCBIfam" id="NF002632">
    <property type="entry name" value="PRK02304.1-1"/>
    <property type="match status" value="1"/>
</dbReference>
<dbReference type="FunFam" id="3.40.50.2020:FF:000004">
    <property type="entry name" value="Adenine phosphoribosyltransferase"/>
    <property type="match status" value="1"/>
</dbReference>
<evidence type="ECO:0000256" key="12">
    <source>
        <dbReference type="HAMAP-Rule" id="MF_00004"/>
    </source>
</evidence>
<keyword evidence="9 12" id="KW-0328">Glycosyltransferase</keyword>
<gene>
    <name evidence="12" type="primary">apt</name>
    <name evidence="14" type="ORF">CJP74_06300</name>
</gene>
<evidence type="ECO:0000256" key="10">
    <source>
        <dbReference type="ARBA" id="ARBA00022679"/>
    </source>
</evidence>
<dbReference type="InterPro" id="IPR050054">
    <property type="entry name" value="UPRTase/APRTase"/>
</dbReference>
<organism evidence="14 15">
    <name type="scientific">Psittacicella melopsittaci</name>
    <dbReference type="NCBI Taxonomy" id="2028576"/>
    <lineage>
        <taxon>Bacteria</taxon>
        <taxon>Pseudomonadati</taxon>
        <taxon>Pseudomonadota</taxon>
        <taxon>Gammaproteobacteria</taxon>
        <taxon>Pasteurellales</taxon>
        <taxon>Psittacicellaceae</taxon>
        <taxon>Psittacicella</taxon>
    </lineage>
</organism>
<dbReference type="NCBIfam" id="NF002634">
    <property type="entry name" value="PRK02304.1-3"/>
    <property type="match status" value="1"/>
</dbReference>
<dbReference type="SUPFAM" id="SSF53271">
    <property type="entry name" value="PRTase-like"/>
    <property type="match status" value="1"/>
</dbReference>
<comment type="function">
    <text evidence="2 12">Catalyzes a salvage reaction resulting in the formation of AMP, that is energically less costly than de novo synthesis.</text>
</comment>
<dbReference type="GO" id="GO:0044209">
    <property type="term" value="P:AMP salvage"/>
    <property type="evidence" value="ECO:0007669"/>
    <property type="project" value="UniProtKB-UniRule"/>
</dbReference>
<evidence type="ECO:0000256" key="4">
    <source>
        <dbReference type="ARBA" id="ARBA00004659"/>
    </source>
</evidence>
<comment type="similarity">
    <text evidence="5 12">Belongs to the purine/pyrimidine phosphoribosyltransferase family.</text>
</comment>
<dbReference type="GO" id="GO:0002055">
    <property type="term" value="F:adenine binding"/>
    <property type="evidence" value="ECO:0007669"/>
    <property type="project" value="TreeGrafter"/>
</dbReference>
<evidence type="ECO:0000256" key="1">
    <source>
        <dbReference type="ARBA" id="ARBA00000868"/>
    </source>
</evidence>
<keyword evidence="15" id="KW-1185">Reference proteome</keyword>
<dbReference type="GO" id="GO:0005737">
    <property type="term" value="C:cytoplasm"/>
    <property type="evidence" value="ECO:0007669"/>
    <property type="project" value="UniProtKB-SubCell"/>
</dbReference>
<evidence type="ECO:0000259" key="13">
    <source>
        <dbReference type="Pfam" id="PF00156"/>
    </source>
</evidence>
<comment type="pathway">
    <text evidence="4 12">Purine metabolism; AMP biosynthesis via salvage pathway; AMP from adenine: step 1/1.</text>
</comment>
<dbReference type="UniPathway" id="UPA00588">
    <property type="reaction ID" value="UER00646"/>
</dbReference>
<evidence type="ECO:0000256" key="9">
    <source>
        <dbReference type="ARBA" id="ARBA00022676"/>
    </source>
</evidence>
<dbReference type="InterPro" id="IPR029057">
    <property type="entry name" value="PRTase-like"/>
</dbReference>
<evidence type="ECO:0000256" key="3">
    <source>
        <dbReference type="ARBA" id="ARBA00004496"/>
    </source>
</evidence>
<name>A0A3A1Y3A1_9GAMM</name>
<evidence type="ECO:0000256" key="5">
    <source>
        <dbReference type="ARBA" id="ARBA00008391"/>
    </source>
</evidence>
<dbReference type="NCBIfam" id="NF002636">
    <property type="entry name" value="PRK02304.1-5"/>
    <property type="match status" value="1"/>
</dbReference>
<dbReference type="Pfam" id="PF00156">
    <property type="entry name" value="Pribosyltran"/>
    <property type="match status" value="1"/>
</dbReference>
<comment type="subcellular location">
    <subcellularLocation>
        <location evidence="3 12">Cytoplasm</location>
    </subcellularLocation>
</comment>
<dbReference type="RefSeq" id="WP_119497425.1">
    <property type="nucleotide sequence ID" value="NZ_NRJH01000054.1"/>
</dbReference>
<reference evidence="14 15" key="1">
    <citation type="submission" date="2017-08" db="EMBL/GenBank/DDBJ databases">
        <title>Reclassification of Bisgaard taxon 37 and 44.</title>
        <authorList>
            <person name="Christensen H."/>
        </authorList>
    </citation>
    <scope>NUCLEOTIDE SEQUENCE [LARGE SCALE GENOMIC DNA]</scope>
    <source>
        <strain evidence="14 15">B96_4</strain>
    </source>
</reference>
<proteinExistence type="inferred from homology"/>
<comment type="caution">
    <text evidence="14">The sequence shown here is derived from an EMBL/GenBank/DDBJ whole genome shotgun (WGS) entry which is preliminary data.</text>
</comment>
<keyword evidence="8 12" id="KW-0963">Cytoplasm</keyword>
<comment type="catalytic activity">
    <reaction evidence="1 12">
        <text>AMP + diphosphate = 5-phospho-alpha-D-ribose 1-diphosphate + adenine</text>
        <dbReference type="Rhea" id="RHEA:16609"/>
        <dbReference type="ChEBI" id="CHEBI:16708"/>
        <dbReference type="ChEBI" id="CHEBI:33019"/>
        <dbReference type="ChEBI" id="CHEBI:58017"/>
        <dbReference type="ChEBI" id="CHEBI:456215"/>
        <dbReference type="EC" id="2.4.2.7"/>
    </reaction>
</comment>
<evidence type="ECO:0000313" key="15">
    <source>
        <dbReference type="Proteomes" id="UP000266258"/>
    </source>
</evidence>
<evidence type="ECO:0000256" key="8">
    <source>
        <dbReference type="ARBA" id="ARBA00022490"/>
    </source>
</evidence>
<dbReference type="InterPro" id="IPR005764">
    <property type="entry name" value="Ade_phspho_trans"/>
</dbReference>
<dbReference type="InterPro" id="IPR000836">
    <property type="entry name" value="PRTase_dom"/>
</dbReference>
<dbReference type="HAMAP" id="MF_00004">
    <property type="entry name" value="Aden_phosphoribosyltr"/>
    <property type="match status" value="1"/>
</dbReference>
<dbReference type="PANTHER" id="PTHR32315">
    <property type="entry name" value="ADENINE PHOSPHORIBOSYLTRANSFERASE"/>
    <property type="match status" value="1"/>
</dbReference>
<dbReference type="AlphaFoldDB" id="A0A3A1Y3A1"/>
<evidence type="ECO:0000256" key="2">
    <source>
        <dbReference type="ARBA" id="ARBA00003968"/>
    </source>
</evidence>
<keyword evidence="11 12" id="KW-0660">Purine salvage</keyword>
<sequence>MTNFKLIKDSITSVKDFPVPGIVFRDITTLVGNPAAFQETVDAFVAHYKDKGITKVIGTESRGFIFGAPVALALGVPLVLVRKPGKLPRETVKVDYSLEYGKDSLELQKDDIQADDNVLVIDDLLATGGTLAATVQLVESLNAKCKYAGFVINLKDLPGQAKLEALGVDVFSLVEYEGE</sequence>
<dbReference type="NCBIfam" id="TIGR01090">
    <property type="entry name" value="apt"/>
    <property type="match status" value="1"/>
</dbReference>
<evidence type="ECO:0000313" key="14">
    <source>
        <dbReference type="EMBL" id="RIY31779.1"/>
    </source>
</evidence>
<dbReference type="PANTHER" id="PTHR32315:SF3">
    <property type="entry name" value="ADENINE PHOSPHORIBOSYLTRANSFERASE"/>
    <property type="match status" value="1"/>
</dbReference>